<dbReference type="EMBL" id="BEYU01000006">
    <property type="protein sequence ID" value="GBG24504.1"/>
    <property type="molecule type" value="Genomic_DNA"/>
</dbReference>
<comment type="caution">
    <text evidence="1">The sequence shown here is derived from an EMBL/GenBank/DDBJ whole genome shotgun (WGS) entry which is preliminary data.</text>
</comment>
<organism evidence="1 2">
    <name type="scientific">Hondaea fermentalgiana</name>
    <dbReference type="NCBI Taxonomy" id="2315210"/>
    <lineage>
        <taxon>Eukaryota</taxon>
        <taxon>Sar</taxon>
        <taxon>Stramenopiles</taxon>
        <taxon>Bigyra</taxon>
        <taxon>Labyrinthulomycetes</taxon>
        <taxon>Thraustochytrida</taxon>
        <taxon>Thraustochytriidae</taxon>
        <taxon>Hondaea</taxon>
    </lineage>
</organism>
<accession>A0A2R5G9Z2</accession>
<sequence length="85" mass="9930">MKIPRQGVQWTVMLVGGLGFINYVLKPDYDQEGLEEQLKDRYKTQIREGAEKNKHLREALLKYKDDPSFDLISPRSGDLERRPPN</sequence>
<protein>
    <submittedName>
        <fullName evidence="1">Uncharacterized protein</fullName>
    </submittedName>
</protein>
<evidence type="ECO:0000313" key="2">
    <source>
        <dbReference type="Proteomes" id="UP000241890"/>
    </source>
</evidence>
<evidence type="ECO:0000313" key="1">
    <source>
        <dbReference type="EMBL" id="GBG24504.1"/>
    </source>
</evidence>
<gene>
    <name evidence="1" type="ORF">FCC1311_007222</name>
</gene>
<name>A0A2R5G9Z2_9STRA</name>
<keyword evidence="2" id="KW-1185">Reference proteome</keyword>
<dbReference type="AlphaFoldDB" id="A0A2R5G9Z2"/>
<reference evidence="1 2" key="1">
    <citation type="submission" date="2017-12" db="EMBL/GenBank/DDBJ databases">
        <title>Sequencing, de novo assembly and annotation of complete genome of a new Thraustochytrid species, strain FCC1311.</title>
        <authorList>
            <person name="Sedici K."/>
            <person name="Godart F."/>
            <person name="Aiese Cigliano R."/>
            <person name="Sanseverino W."/>
            <person name="Barakat M."/>
            <person name="Ortet P."/>
            <person name="Marechal E."/>
            <person name="Cagnac O."/>
            <person name="Amato A."/>
        </authorList>
    </citation>
    <scope>NUCLEOTIDE SEQUENCE [LARGE SCALE GENOMIC DNA]</scope>
</reference>
<proteinExistence type="predicted"/>
<dbReference type="InParanoid" id="A0A2R5G9Z2"/>
<dbReference type="Proteomes" id="UP000241890">
    <property type="component" value="Unassembled WGS sequence"/>
</dbReference>